<keyword evidence="13" id="KW-0902">Two-component regulatory system</keyword>
<dbReference type="InterPro" id="IPR004358">
    <property type="entry name" value="Sig_transdc_His_kin-like_C"/>
</dbReference>
<evidence type="ECO:0000256" key="8">
    <source>
        <dbReference type="ARBA" id="ARBA00022692"/>
    </source>
</evidence>
<keyword evidence="6" id="KW-0597">Phosphoprotein</keyword>
<keyword evidence="12" id="KW-1133">Transmembrane helix</keyword>
<dbReference type="RefSeq" id="WP_080840378.1">
    <property type="nucleotide sequence ID" value="NZ_LT009757.1"/>
</dbReference>
<evidence type="ECO:0000256" key="3">
    <source>
        <dbReference type="ARBA" id="ARBA00012438"/>
    </source>
</evidence>
<dbReference type="Pfam" id="PF00672">
    <property type="entry name" value="HAMP"/>
    <property type="match status" value="1"/>
</dbReference>
<evidence type="ECO:0000256" key="7">
    <source>
        <dbReference type="ARBA" id="ARBA00022679"/>
    </source>
</evidence>
<dbReference type="PANTHER" id="PTHR44936">
    <property type="entry name" value="SENSOR PROTEIN CREC"/>
    <property type="match status" value="1"/>
</dbReference>
<keyword evidence="10 18" id="KW-0418">Kinase</keyword>
<evidence type="ECO:0000313" key="19">
    <source>
        <dbReference type="Proteomes" id="UP000191812"/>
    </source>
</evidence>
<evidence type="ECO:0000256" key="4">
    <source>
        <dbReference type="ARBA" id="ARBA00022475"/>
    </source>
</evidence>
<dbReference type="GO" id="GO:0016301">
    <property type="term" value="F:kinase activity"/>
    <property type="evidence" value="ECO:0007669"/>
    <property type="project" value="UniProtKB-KW"/>
</dbReference>
<keyword evidence="8" id="KW-0812">Transmembrane</keyword>
<feature type="region of interest" description="Disordered" evidence="15">
    <location>
        <begin position="445"/>
        <end position="473"/>
    </location>
</feature>
<evidence type="ECO:0000256" key="12">
    <source>
        <dbReference type="ARBA" id="ARBA00022989"/>
    </source>
</evidence>
<dbReference type="InterPro" id="IPR050980">
    <property type="entry name" value="2C_sensor_his_kinase"/>
</dbReference>
<dbReference type="Pfam" id="PF00512">
    <property type="entry name" value="HisKA"/>
    <property type="match status" value="1"/>
</dbReference>
<dbReference type="InterPro" id="IPR003594">
    <property type="entry name" value="HATPase_dom"/>
</dbReference>
<dbReference type="PANTHER" id="PTHR44936:SF5">
    <property type="entry name" value="SENSOR HISTIDINE KINASE ENVZ"/>
    <property type="match status" value="1"/>
</dbReference>
<dbReference type="InterPro" id="IPR003661">
    <property type="entry name" value="HisK_dim/P_dom"/>
</dbReference>
<dbReference type="PRINTS" id="PR00344">
    <property type="entry name" value="BCTRLSENSOR"/>
</dbReference>
<keyword evidence="19" id="KW-1185">Reference proteome</keyword>
<dbReference type="SMART" id="SM00388">
    <property type="entry name" value="HisKA"/>
    <property type="match status" value="1"/>
</dbReference>
<dbReference type="Gene3D" id="3.30.565.10">
    <property type="entry name" value="Histidine kinase-like ATPase, C-terminal domain"/>
    <property type="match status" value="1"/>
</dbReference>
<name>A0ABP2BKA9_9HYPH</name>
<evidence type="ECO:0000259" key="17">
    <source>
        <dbReference type="PROSITE" id="PS50885"/>
    </source>
</evidence>
<dbReference type="CDD" id="cd00075">
    <property type="entry name" value="HATPase"/>
    <property type="match status" value="1"/>
</dbReference>
<evidence type="ECO:0000256" key="15">
    <source>
        <dbReference type="SAM" id="MobiDB-lite"/>
    </source>
</evidence>
<evidence type="ECO:0000256" key="9">
    <source>
        <dbReference type="ARBA" id="ARBA00022741"/>
    </source>
</evidence>
<evidence type="ECO:0000256" key="13">
    <source>
        <dbReference type="ARBA" id="ARBA00023012"/>
    </source>
</evidence>
<dbReference type="Pfam" id="PF02518">
    <property type="entry name" value="HATPase_c"/>
    <property type="match status" value="1"/>
</dbReference>
<keyword evidence="9" id="KW-0547">Nucleotide-binding</keyword>
<dbReference type="SUPFAM" id="SSF55874">
    <property type="entry name" value="ATPase domain of HSP90 chaperone/DNA topoisomerase II/histidine kinase"/>
    <property type="match status" value="1"/>
</dbReference>
<feature type="domain" description="HAMP" evidence="17">
    <location>
        <begin position="182"/>
        <end position="235"/>
    </location>
</feature>
<dbReference type="Gene3D" id="1.10.287.130">
    <property type="match status" value="1"/>
</dbReference>
<dbReference type="CDD" id="cd00082">
    <property type="entry name" value="HisKA"/>
    <property type="match status" value="1"/>
</dbReference>
<keyword evidence="11" id="KW-0067">ATP-binding</keyword>
<dbReference type="InterPro" id="IPR036097">
    <property type="entry name" value="HisK_dim/P_sf"/>
</dbReference>
<comment type="caution">
    <text evidence="18">The sequence shown here is derived from an EMBL/GenBank/DDBJ whole genome shotgun (WGS) entry which is preliminary data.</text>
</comment>
<accession>A0ABP2BKA9</accession>
<evidence type="ECO:0000256" key="11">
    <source>
        <dbReference type="ARBA" id="ARBA00022840"/>
    </source>
</evidence>
<keyword evidence="5" id="KW-0997">Cell inner membrane</keyword>
<dbReference type="PROSITE" id="PS50885">
    <property type="entry name" value="HAMP"/>
    <property type="match status" value="1"/>
</dbReference>
<dbReference type="Proteomes" id="UP000191812">
    <property type="component" value="Unassembled WGS sequence"/>
</dbReference>
<evidence type="ECO:0000313" key="18">
    <source>
        <dbReference type="EMBL" id="CUX47144.1"/>
    </source>
</evidence>
<feature type="compositionally biased region" description="Basic and acidic residues" evidence="15">
    <location>
        <begin position="450"/>
        <end position="467"/>
    </location>
</feature>
<evidence type="ECO:0000256" key="5">
    <source>
        <dbReference type="ARBA" id="ARBA00022519"/>
    </source>
</evidence>
<keyword evidence="14" id="KW-0472">Membrane</keyword>
<dbReference type="EC" id="2.7.13.3" evidence="3"/>
<organism evidence="18 19">
    <name type="scientific">Agrobacterium genomosp. 13 str. CFBP 6927</name>
    <dbReference type="NCBI Taxonomy" id="1183428"/>
    <lineage>
        <taxon>Bacteria</taxon>
        <taxon>Pseudomonadati</taxon>
        <taxon>Pseudomonadota</taxon>
        <taxon>Alphaproteobacteria</taxon>
        <taxon>Hyphomicrobiales</taxon>
        <taxon>Rhizobiaceae</taxon>
        <taxon>Rhizobium/Agrobacterium group</taxon>
        <taxon>Agrobacterium</taxon>
        <taxon>Agrobacterium tumefaciens complex</taxon>
    </lineage>
</organism>
<evidence type="ECO:0000256" key="14">
    <source>
        <dbReference type="ARBA" id="ARBA00023136"/>
    </source>
</evidence>
<dbReference type="InterPro" id="IPR005467">
    <property type="entry name" value="His_kinase_dom"/>
</dbReference>
<protein>
    <recommendedName>
        <fullName evidence="3">histidine kinase</fullName>
        <ecNumber evidence="3">2.7.13.3</ecNumber>
    </recommendedName>
</protein>
<gene>
    <name evidence="18" type="ORF">AGR13a_Lc100185</name>
</gene>
<keyword evidence="4" id="KW-1003">Cell membrane</keyword>
<evidence type="ECO:0000259" key="16">
    <source>
        <dbReference type="PROSITE" id="PS50109"/>
    </source>
</evidence>
<comment type="catalytic activity">
    <reaction evidence="1">
        <text>ATP + protein L-histidine = ADP + protein N-phospho-L-histidine.</text>
        <dbReference type="EC" id="2.7.13.3"/>
    </reaction>
</comment>
<dbReference type="EMBL" id="FBWH01000036">
    <property type="protein sequence ID" value="CUX47144.1"/>
    <property type="molecule type" value="Genomic_DNA"/>
</dbReference>
<sequence>MLARFLAGSIHRQLVALAVGPVMLLVLLGTISESLMVQDSESISQARTVAMRIEMARDMMLSAATTEERREVLNAVTKSGLAIHEVPVAEAFGGVQPAVTDDFMSEILKNLPSDLKAKLGGTIDSQSLKNVLLVTLDDKNALAIVPPPPVSDSWITDRQVSGFLKTLAVFVPVILLSLFGSRMIASPLLQFAREAQKLDPGNGPEHPFEEKGALEVRLLARSLNDMRSRVRAMIDARTRMLRAISHDLRTPLTRLRLRAERSTQPELRSALLADIDSLTMMMEETLTYLRRDKSRDELLKVDLPSLLVTACNDFADMGHSVSYQGPKRFTYRCRPHQLKRAIANLIENATKFAENVIVELAFAEDGAPIIRVSDDGPGIPPEHRSAVLEPFFKLDAARSDRGGFGLGLSIVHDTVQAHLGDMRLAEALPHGLLVEINLPAQGNTKITPQEVKRDVQSKKTVGDDKNGLTKTRS</sequence>
<dbReference type="SMART" id="SM00304">
    <property type="entry name" value="HAMP"/>
    <property type="match status" value="1"/>
</dbReference>
<dbReference type="SMART" id="SM00387">
    <property type="entry name" value="HATPase_c"/>
    <property type="match status" value="1"/>
</dbReference>
<dbReference type="SUPFAM" id="SSF47384">
    <property type="entry name" value="Homodimeric domain of signal transducing histidine kinase"/>
    <property type="match status" value="1"/>
</dbReference>
<dbReference type="InterPro" id="IPR003660">
    <property type="entry name" value="HAMP_dom"/>
</dbReference>
<proteinExistence type="predicted"/>
<dbReference type="InterPro" id="IPR036890">
    <property type="entry name" value="HATPase_C_sf"/>
</dbReference>
<comment type="subcellular location">
    <subcellularLocation>
        <location evidence="2">Cell inner membrane</location>
        <topology evidence="2">Multi-pass membrane protein</topology>
    </subcellularLocation>
</comment>
<evidence type="ECO:0000256" key="1">
    <source>
        <dbReference type="ARBA" id="ARBA00000085"/>
    </source>
</evidence>
<keyword evidence="7" id="KW-0808">Transferase</keyword>
<dbReference type="PROSITE" id="PS50109">
    <property type="entry name" value="HIS_KIN"/>
    <property type="match status" value="1"/>
</dbReference>
<reference evidence="18 19" key="1">
    <citation type="submission" date="2016-01" db="EMBL/GenBank/DDBJ databases">
        <authorList>
            <person name="Regsiter A."/>
            <person name="william w."/>
        </authorList>
    </citation>
    <scope>NUCLEOTIDE SEQUENCE [LARGE SCALE GENOMIC DNA]</scope>
    <source>
        <strain evidence="18 19">CFBP 6927</strain>
    </source>
</reference>
<feature type="domain" description="Histidine kinase" evidence="16">
    <location>
        <begin position="243"/>
        <end position="442"/>
    </location>
</feature>
<evidence type="ECO:0000256" key="10">
    <source>
        <dbReference type="ARBA" id="ARBA00022777"/>
    </source>
</evidence>
<evidence type="ECO:0000256" key="6">
    <source>
        <dbReference type="ARBA" id="ARBA00022553"/>
    </source>
</evidence>
<evidence type="ECO:0000256" key="2">
    <source>
        <dbReference type="ARBA" id="ARBA00004429"/>
    </source>
</evidence>